<keyword evidence="3" id="KW-1185">Reference proteome</keyword>
<sequence length="71" mass="8391">MTKSRILIITAVTETICMLLTFLLTYFSKAFDWKECILMSLFVSLISGTAMYMYLIRTYGLDFWPWKQSDE</sequence>
<keyword evidence="1" id="KW-0812">Transmembrane</keyword>
<dbReference type="EMBL" id="JBHSQV010000032">
    <property type="protein sequence ID" value="MFC5985803.1"/>
    <property type="molecule type" value="Genomic_DNA"/>
</dbReference>
<evidence type="ECO:0000313" key="3">
    <source>
        <dbReference type="Proteomes" id="UP001596250"/>
    </source>
</evidence>
<reference evidence="3" key="1">
    <citation type="journal article" date="2019" name="Int. J. Syst. Evol. Microbiol.">
        <title>The Global Catalogue of Microorganisms (GCM) 10K type strain sequencing project: providing services to taxonomists for standard genome sequencing and annotation.</title>
        <authorList>
            <consortium name="The Broad Institute Genomics Platform"/>
            <consortium name="The Broad Institute Genome Sequencing Center for Infectious Disease"/>
            <person name="Wu L."/>
            <person name="Ma J."/>
        </authorList>
    </citation>
    <scope>NUCLEOTIDE SEQUENCE [LARGE SCALE GENOMIC DNA]</scope>
    <source>
        <strain evidence="3">CCM 8749</strain>
    </source>
</reference>
<feature type="transmembrane region" description="Helical" evidence="1">
    <location>
        <begin position="6"/>
        <end position="24"/>
    </location>
</feature>
<organism evidence="2 3">
    <name type="scientific">Marinicrinis lubricantis</name>
    <dbReference type="NCBI Taxonomy" id="2086470"/>
    <lineage>
        <taxon>Bacteria</taxon>
        <taxon>Bacillati</taxon>
        <taxon>Bacillota</taxon>
        <taxon>Bacilli</taxon>
        <taxon>Bacillales</taxon>
        <taxon>Paenibacillaceae</taxon>
    </lineage>
</organism>
<dbReference type="Proteomes" id="UP001596250">
    <property type="component" value="Unassembled WGS sequence"/>
</dbReference>
<accession>A0ABW1IL98</accession>
<keyword evidence="1" id="KW-0472">Membrane</keyword>
<comment type="caution">
    <text evidence="2">The sequence shown here is derived from an EMBL/GenBank/DDBJ whole genome shotgun (WGS) entry which is preliminary data.</text>
</comment>
<dbReference type="RefSeq" id="WP_379893015.1">
    <property type="nucleotide sequence ID" value="NZ_CBCSCT010000013.1"/>
</dbReference>
<keyword evidence="1" id="KW-1133">Transmembrane helix</keyword>
<gene>
    <name evidence="2" type="ORF">ACFPXP_05085</name>
</gene>
<protein>
    <submittedName>
        <fullName evidence="2">Uncharacterized protein</fullName>
    </submittedName>
</protein>
<evidence type="ECO:0000313" key="2">
    <source>
        <dbReference type="EMBL" id="MFC5985803.1"/>
    </source>
</evidence>
<feature type="transmembrane region" description="Helical" evidence="1">
    <location>
        <begin position="36"/>
        <end position="56"/>
    </location>
</feature>
<evidence type="ECO:0000256" key="1">
    <source>
        <dbReference type="SAM" id="Phobius"/>
    </source>
</evidence>
<proteinExistence type="predicted"/>
<name>A0ABW1IL98_9BACL</name>